<evidence type="ECO:0008006" key="3">
    <source>
        <dbReference type="Google" id="ProtNLM"/>
    </source>
</evidence>
<organism evidence="1 2">
    <name type="scientific">Methylobacterium symbioticum</name>
    <dbReference type="NCBI Taxonomy" id="2584084"/>
    <lineage>
        <taxon>Bacteria</taxon>
        <taxon>Pseudomonadati</taxon>
        <taxon>Pseudomonadota</taxon>
        <taxon>Alphaproteobacteria</taxon>
        <taxon>Hyphomicrobiales</taxon>
        <taxon>Methylobacteriaceae</taxon>
        <taxon>Methylobacterium</taxon>
    </lineage>
</organism>
<reference evidence="1 2" key="1">
    <citation type="submission" date="2019-06" db="EMBL/GenBank/DDBJ databases">
        <authorList>
            <person name="Rodrigo-Torres L."/>
            <person name="Arahal R. D."/>
            <person name="Lucena T."/>
        </authorList>
    </citation>
    <scope>NUCLEOTIDE SEQUENCE [LARGE SCALE GENOMIC DNA]</scope>
    <source>
        <strain evidence="1 2">SB0023/3</strain>
    </source>
</reference>
<gene>
    <name evidence="1" type="ORF">MET9862_01732</name>
</gene>
<sequence length="141" mass="14869">MTSYQIDLGARSATVGRFVDYVRQELVKAFLEEKLLSGLNARALAEKLALPSSAINGQLAGTRPLTLRAIADLAWALDRSIVFEVRSNAPSEGQNSPATGSVVHYQGSYIHGVAATVTSTLPPPPVFRVACAGEPTKSCAA</sequence>
<evidence type="ECO:0000313" key="2">
    <source>
        <dbReference type="Proteomes" id="UP000410984"/>
    </source>
</evidence>
<name>A0A509EA52_9HYPH</name>
<dbReference type="Proteomes" id="UP000410984">
    <property type="component" value="Unassembled WGS sequence"/>
</dbReference>
<accession>A0A509EA52</accession>
<dbReference type="EMBL" id="CABFPH010000017">
    <property type="protein sequence ID" value="VUD71156.1"/>
    <property type="molecule type" value="Genomic_DNA"/>
</dbReference>
<keyword evidence="2" id="KW-1185">Reference proteome</keyword>
<dbReference type="AlphaFoldDB" id="A0A509EA52"/>
<evidence type="ECO:0000313" key="1">
    <source>
        <dbReference type="EMBL" id="VUD71156.1"/>
    </source>
</evidence>
<protein>
    <recommendedName>
        <fullName evidence="3">HTH cro/C1-type domain-containing protein</fullName>
    </recommendedName>
</protein>
<proteinExistence type="predicted"/>